<evidence type="ECO:0000313" key="1">
    <source>
        <dbReference type="EMBL" id="KAI8546929.1"/>
    </source>
</evidence>
<comment type="caution">
    <text evidence="1">The sequence shown here is derived from an EMBL/GenBank/DDBJ whole genome shotgun (WGS) entry which is preliminary data.</text>
</comment>
<keyword evidence="2" id="KW-1185">Reference proteome</keyword>
<dbReference type="EMBL" id="CM046394">
    <property type="protein sequence ID" value="KAI8546929.1"/>
    <property type="molecule type" value="Genomic_DNA"/>
</dbReference>
<reference evidence="1" key="1">
    <citation type="submission" date="2022-02" db="EMBL/GenBank/DDBJ databases">
        <title>Plant Genome Project.</title>
        <authorList>
            <person name="Zhang R.-G."/>
        </authorList>
    </citation>
    <scope>NUCLEOTIDE SEQUENCE</scope>
    <source>
        <strain evidence="1">AT1</strain>
    </source>
</reference>
<organism evidence="1 2">
    <name type="scientific">Rhododendron molle</name>
    <name type="common">Chinese azalea</name>
    <name type="synonym">Azalea mollis</name>
    <dbReference type="NCBI Taxonomy" id="49168"/>
    <lineage>
        <taxon>Eukaryota</taxon>
        <taxon>Viridiplantae</taxon>
        <taxon>Streptophyta</taxon>
        <taxon>Embryophyta</taxon>
        <taxon>Tracheophyta</taxon>
        <taxon>Spermatophyta</taxon>
        <taxon>Magnoliopsida</taxon>
        <taxon>eudicotyledons</taxon>
        <taxon>Gunneridae</taxon>
        <taxon>Pentapetalae</taxon>
        <taxon>asterids</taxon>
        <taxon>Ericales</taxon>
        <taxon>Ericaceae</taxon>
        <taxon>Ericoideae</taxon>
        <taxon>Rhodoreae</taxon>
        <taxon>Rhododendron</taxon>
    </lineage>
</organism>
<evidence type="ECO:0000313" key="2">
    <source>
        <dbReference type="Proteomes" id="UP001062846"/>
    </source>
</evidence>
<sequence length="108" mass="12791">MRTTGLGYSPSSNSKVKKGNRLEDYFVKEEAKQIYQGQPEPFWDEETNTFLPRFEIFANDVWPDSDKEAEVVKRQEEPVDWIEVFAMGSLATLFREDESMHYKKNYIR</sequence>
<proteinExistence type="predicted"/>
<dbReference type="Proteomes" id="UP001062846">
    <property type="component" value="Chromosome 7"/>
</dbReference>
<accession>A0ACC0N1C5</accession>
<gene>
    <name evidence="1" type="ORF">RHMOL_Rhmol07G0157700</name>
</gene>
<name>A0ACC0N1C5_RHOML</name>
<protein>
    <submittedName>
        <fullName evidence="1">Uncharacterized protein</fullName>
    </submittedName>
</protein>